<sequence>MANGRESEKRKNKEGKKREEEQLPGRHATPKEGEDPWCDAGGEITCRKEWSKREEGWCDINGGWFGRAFSGWFSRERFWWLGEGGAVVVAPLVFRDGEE</sequence>
<accession>A0ABS8SA72</accession>
<gene>
    <name evidence="2" type="ORF">HAX54_029296</name>
</gene>
<organism evidence="2 3">
    <name type="scientific">Datura stramonium</name>
    <name type="common">Jimsonweed</name>
    <name type="synonym">Common thornapple</name>
    <dbReference type="NCBI Taxonomy" id="4076"/>
    <lineage>
        <taxon>Eukaryota</taxon>
        <taxon>Viridiplantae</taxon>
        <taxon>Streptophyta</taxon>
        <taxon>Embryophyta</taxon>
        <taxon>Tracheophyta</taxon>
        <taxon>Spermatophyta</taxon>
        <taxon>Magnoliopsida</taxon>
        <taxon>eudicotyledons</taxon>
        <taxon>Gunneridae</taxon>
        <taxon>Pentapetalae</taxon>
        <taxon>asterids</taxon>
        <taxon>lamiids</taxon>
        <taxon>Solanales</taxon>
        <taxon>Solanaceae</taxon>
        <taxon>Solanoideae</taxon>
        <taxon>Datureae</taxon>
        <taxon>Datura</taxon>
    </lineage>
</organism>
<proteinExistence type="predicted"/>
<name>A0ABS8SA72_DATST</name>
<feature type="compositionally biased region" description="Basic and acidic residues" evidence="1">
    <location>
        <begin position="1"/>
        <end position="34"/>
    </location>
</feature>
<dbReference type="EMBL" id="JACEIK010000363">
    <property type="protein sequence ID" value="MCD7455725.1"/>
    <property type="molecule type" value="Genomic_DNA"/>
</dbReference>
<reference evidence="2 3" key="1">
    <citation type="journal article" date="2021" name="BMC Genomics">
        <title>Datura genome reveals duplications of psychoactive alkaloid biosynthetic genes and high mutation rate following tissue culture.</title>
        <authorList>
            <person name="Rajewski A."/>
            <person name="Carter-House D."/>
            <person name="Stajich J."/>
            <person name="Litt A."/>
        </authorList>
    </citation>
    <scope>NUCLEOTIDE SEQUENCE [LARGE SCALE GENOMIC DNA]</scope>
    <source>
        <strain evidence="2">AR-01</strain>
    </source>
</reference>
<feature type="region of interest" description="Disordered" evidence="1">
    <location>
        <begin position="1"/>
        <end position="40"/>
    </location>
</feature>
<dbReference type="Proteomes" id="UP000823775">
    <property type="component" value="Unassembled WGS sequence"/>
</dbReference>
<evidence type="ECO:0000313" key="3">
    <source>
        <dbReference type="Proteomes" id="UP000823775"/>
    </source>
</evidence>
<keyword evidence="3" id="KW-1185">Reference proteome</keyword>
<evidence type="ECO:0000256" key="1">
    <source>
        <dbReference type="SAM" id="MobiDB-lite"/>
    </source>
</evidence>
<protein>
    <submittedName>
        <fullName evidence="2">Uncharacterized protein</fullName>
    </submittedName>
</protein>
<evidence type="ECO:0000313" key="2">
    <source>
        <dbReference type="EMBL" id="MCD7455725.1"/>
    </source>
</evidence>
<comment type="caution">
    <text evidence="2">The sequence shown here is derived from an EMBL/GenBank/DDBJ whole genome shotgun (WGS) entry which is preliminary data.</text>
</comment>